<gene>
    <name evidence="1" type="ORF">N1851_004993</name>
</gene>
<dbReference type="Proteomes" id="UP001174136">
    <property type="component" value="Unassembled WGS sequence"/>
</dbReference>
<dbReference type="EMBL" id="JAOPHQ010000854">
    <property type="protein sequence ID" value="KAK0153311.1"/>
    <property type="molecule type" value="Genomic_DNA"/>
</dbReference>
<proteinExistence type="predicted"/>
<accession>A0AA47N834</accession>
<keyword evidence="2" id="KW-1185">Reference proteome</keyword>
<dbReference type="AlphaFoldDB" id="A0AA47N834"/>
<organism evidence="1 2">
    <name type="scientific">Merluccius polli</name>
    <name type="common">Benguela hake</name>
    <name type="synonym">Merluccius cadenati</name>
    <dbReference type="NCBI Taxonomy" id="89951"/>
    <lineage>
        <taxon>Eukaryota</taxon>
        <taxon>Metazoa</taxon>
        <taxon>Chordata</taxon>
        <taxon>Craniata</taxon>
        <taxon>Vertebrata</taxon>
        <taxon>Euteleostomi</taxon>
        <taxon>Actinopterygii</taxon>
        <taxon>Neopterygii</taxon>
        <taxon>Teleostei</taxon>
        <taxon>Neoteleostei</taxon>
        <taxon>Acanthomorphata</taxon>
        <taxon>Zeiogadaria</taxon>
        <taxon>Gadariae</taxon>
        <taxon>Gadiformes</taxon>
        <taxon>Gadoidei</taxon>
        <taxon>Merlucciidae</taxon>
        <taxon>Merluccius</taxon>
    </lineage>
</organism>
<reference evidence="1" key="1">
    <citation type="journal article" date="2023" name="Front. Mar. Sci.">
        <title>A new Merluccius polli reference genome to investigate the effects of global change in West African waters.</title>
        <authorList>
            <person name="Mateo J.L."/>
            <person name="Blanco-Fernandez C."/>
            <person name="Garcia-Vazquez E."/>
            <person name="Machado-Schiaffino G."/>
        </authorList>
    </citation>
    <scope>NUCLEOTIDE SEQUENCE</scope>
    <source>
        <strain evidence="1">C29</strain>
        <tissue evidence="1">Fin</tissue>
    </source>
</reference>
<name>A0AA47N834_MERPO</name>
<sequence length="215" mass="23780">MCMRWYPDGLRVTLLPNHSFLPKTVPPSHVNQHSVHQACRSKQQSCQSSFALFGHSRLMWGLQPFIVNLTNCLFAMGVVGKVNLCRKRFLRLSKLIVDVILHAYRSQGLPAPLYSDCVHVVGSLERGLPAGHLCCSDLGILMYLCSLLSCQCGCSTCCGNGCPINSFHALMQLSESEEVGGLCDVWVMVFSSVVEWEGLDEEGDLGEKKWDLGMV</sequence>
<evidence type="ECO:0000313" key="2">
    <source>
        <dbReference type="Proteomes" id="UP001174136"/>
    </source>
</evidence>
<protein>
    <submittedName>
        <fullName evidence="1">Uncharacterized protein</fullName>
    </submittedName>
</protein>
<evidence type="ECO:0000313" key="1">
    <source>
        <dbReference type="EMBL" id="KAK0153311.1"/>
    </source>
</evidence>
<comment type="caution">
    <text evidence="1">The sequence shown here is derived from an EMBL/GenBank/DDBJ whole genome shotgun (WGS) entry which is preliminary data.</text>
</comment>